<protein>
    <recommendedName>
        <fullName evidence="14">Peptidoglycan recognition protein</fullName>
    </recommendedName>
</protein>
<dbReference type="GO" id="GO:0008745">
    <property type="term" value="F:N-acetylmuramoyl-L-alanine amidase activity"/>
    <property type="evidence" value="ECO:0007669"/>
    <property type="project" value="InterPro"/>
</dbReference>
<feature type="compositionally biased region" description="Basic and acidic residues" evidence="7">
    <location>
        <begin position="1429"/>
        <end position="1447"/>
    </location>
</feature>
<dbReference type="Proteomes" id="UP000719412">
    <property type="component" value="Unassembled WGS sequence"/>
</dbReference>
<keyword evidence="8" id="KW-0812">Transmembrane</keyword>
<feature type="compositionally biased region" description="Low complexity" evidence="7">
    <location>
        <begin position="2006"/>
        <end position="2017"/>
    </location>
</feature>
<dbReference type="EMBL" id="JABDTM020028235">
    <property type="protein sequence ID" value="KAH0809274.1"/>
    <property type="molecule type" value="Genomic_DNA"/>
</dbReference>
<dbReference type="GO" id="GO:0008270">
    <property type="term" value="F:zinc ion binding"/>
    <property type="evidence" value="ECO:0007669"/>
    <property type="project" value="InterPro"/>
</dbReference>
<dbReference type="SMART" id="SM00644">
    <property type="entry name" value="Ami_2"/>
    <property type="match status" value="2"/>
</dbReference>
<dbReference type="GO" id="GO:0010468">
    <property type="term" value="P:regulation of gene expression"/>
    <property type="evidence" value="ECO:0007669"/>
    <property type="project" value="TreeGrafter"/>
</dbReference>
<sequence>MHDVLKKVELHSRSSVLNSVVLPPHECVLYVHLCPRVPRHRDGEDTVSTTSSEEDQSYDGTVVLRDDNTPELPSFGNVSVMNSSDIHFGNKTFYQGPVTIKQFLYANGKTLQDKADSEIVIDAATIPESGLDNPTFDTDFPAAKANGTSKPEPQESSSGIVKGFRRLQKFSHQNMVILVSLLAVLMVSLAILMIVLLLRHNPVTTEDDAVSKADREEQDKNTPIASPIDPTANLTLPGKLKLVSRLEWLAQPPVEPANPLPVPVPYVIILHTATENCSSQAQCVFHVRFIQTFHIESRNWWDIGYNFLVGGDGEAYEGRGWKSEGAHTYGYNSRSIGIAFIGTFNSFKPPQRQIAACKQLIAKGVELGYIKKDYKLLAARQLQTTQSPGAALYEDIKTTMECTYTVTELFSDLQYKLDEFYFSFSVIEPGTHPAWSRSCPKFKQTEVTDKIHVLPVKIVNPPSELAEAADIETDPEDRFCDQGPFQPVLHAEVQNPGYPGTNFQGDSSNLSLSDDFTLITRNEWLAQPPQETATPLQLPVPYVIIHHTATERCSSRSQCVFSTQLIQTYHMKSSGWWDIGYNFLIGGDGNVYEGRGWKGQGAHTYGYNDKSLGITFIGLFRGSRLPTKRQMKVCKQLIAKGVELGYIKKDYKLMAARQLSPNSQNLGEALSEMKRKRREECSSPLLDDSPKRTKVHAQRKFAQGSNVNSPVITPVKEIEKQEIDVLPEPVELLPIKRPNTEDFLTFLCFRGTPILPPSLNFFNTASIVDTNGQVHEIKSESPKNGPLDTSAITKTGSGSSERPFIAFGVRKRADPIVISRQMDKKRRHALALQALRRKYQEQRMAKIRAVTISKLSEKVSSKTLVRSNSITKTETVTKKSATIQKTKVNEPVKPEKITTRSVKAALRPQIKQKMCLRSFRGRFVQKELQFRNVKKRPLPAVKKLGKSSAKKVESNKDSDSSEYSSDDDKPLSKTSTEVKEVPKAVLPKIAKKSALAPKKPTEINYRITRSNKFMNNKIASRRQQIKQRMLMSTPKTTVKPRTLRSHTAQKTKLLPETKQKMLMKHKKGNNDKEVSKKEAATKKPVKVTEPVKKEVKESVKKDEGKESTKKESKLVVKENVKKDEGKESTKKESKFVEKKVAGKSTENVKKTKDLPKQANEIAKKDNANKKKPSAVVKKSGSKLVDSAGKKEPVHKKEPVKAGEVADKKLEAKVVEQKENVELRTSQRPTRKTKEAAAIYMEILSHKLVNESRIDDDNVSIDSFPELPNVKKTEQRENELKAKARSTKTSESELSSDTKKSSKPKEKEQEVSESKVLRSSDKKKTIVQKKNENPDAKKTEEIEKSKESGEDQGKKEVVSEEGKQKKTAEKVKPENVKEEVATCDRKTRSSNQDKVLDKVVTSPAEKTKEVELKAHVNPIEGAEIKKAAKADIKETEVKKKCSEVRDSDTSFESDMSDNPLRGKKVEEKSKPVEAEVTKRQTRNSSQNIRHVEESDDSDESFRADIRIPRKKQITRSKVSKCYGSDFEDSPKSIKKSLRTTARSYKECSSSESDHSTTSEVNIQLVKMVSKNKKFTKTRSQQKGEQSFSDSDEEPLSKLTQNKNVESKENVVAVKEEINSEKKVKVEPESKASKSGSKDSKEKVVESNEKESFTKPKRECAKRPQNYLPMFSSSDEEDSYFHGFKMKTESNKPAKTPKLPENNCTHASTSLDLSCKDIGRRFGKGKVNMSTEQIEKWLKDSAMAGNSVKSENDAMLKFGEKIPTETSHSVATSIDTEKLKTLLITTIEKQDSDMEKKEISPKAVSSETGVLNKHIALSKPTIDRKLIFRNKDKAGLARNVNAFSASNESSVYAFGEEEDVMKTPFRRPTRRPSSTATSRSEDESSKYEELPKTVTPCQFRKPPLLRQDSVKSTKESTAAEETSEESMQVDPEIAFYTPHQPQKSSVIVKSRPGVIVPCLKVEKKPISSTSMVPPISQKITSLKHSQKQSPRTLDKGSDASEELKYKVPSSPSASSSSSAKLYKRPSSKPKLRASEVLPVKLPEFPVGGTCGQLIEAPTFHPSEREFQDPLEYMEKIRSKAEQFGICRIVPPSTFKPECKVTDDMRFTAYNQYVHKMLHRWGPNFKELMAIKKYLSTQNISLTHPPWIGGMEIDLPRLYQTVQSLGGLKEVIEKKKWPKVSDAMKIPKLAQDRVTKLDDIYCKYLLPYDTLSPAEREKLFDEVETEWAKRESKSLLKAQQNIDDSDTNDVESESDDEAEECIVKGRSMALNAFYRIARNTMSMWFKNSEPLAEEVEQEFWKHVTLKQNHICVHSGSIDSGNWGYGFAVSKNSPFARHAWNLKVLTNNSGSVLRSMGPVMGVTVPTLHVGMVFSSCCWYRDPHSLPWIEYLHTGGNKIWYGIPDSTSAAFRAALKTLVPNYCRNKGLWLPSDTVMVPPNLLVEHGVSLCRIVQEPGQFIVVFPKAFTSSLSTGYVVSESVYFAPPYWLETGKVVFDELRNSCEPSMFSFDRLLLCILNDSRSNVEVLRQIIPAVEELCDKEKSARERIRNLGVSATEKLPLPEEPRVRKKKKLQNEDGEYECEICRMNLFVSMVTESQEDAVYCLDHAAEYIEQKKVQSKHCTLMFTYNDEELDGLVDKVQLAITNKLQKKIPNKYSGMPTLLTK</sequence>
<dbReference type="GO" id="GO:0045087">
    <property type="term" value="P:innate immune response"/>
    <property type="evidence" value="ECO:0007669"/>
    <property type="project" value="UniProtKB-KW"/>
</dbReference>
<evidence type="ECO:0000259" key="11">
    <source>
        <dbReference type="PROSITE" id="PS51184"/>
    </source>
</evidence>
<feature type="region of interest" description="Disordered" evidence="7">
    <location>
        <begin position="1429"/>
        <end position="1673"/>
    </location>
</feature>
<accession>A0A8J6L2I9</accession>
<feature type="domain" description="ARID" evidence="9">
    <location>
        <begin position="2118"/>
        <end position="2210"/>
    </location>
</feature>
<dbReference type="CDD" id="cd16870">
    <property type="entry name" value="ARID_JARD2"/>
    <property type="match status" value="1"/>
</dbReference>
<evidence type="ECO:0000256" key="4">
    <source>
        <dbReference type="ARBA" id="ARBA00022859"/>
    </source>
</evidence>
<keyword evidence="8" id="KW-0472">Membrane</keyword>
<comment type="similarity">
    <text evidence="2">Belongs to the N-acetylmuramoyl-L-alanine amidase 2 family.</text>
</comment>
<dbReference type="InterPro" id="IPR002502">
    <property type="entry name" value="Amidase_domain"/>
</dbReference>
<dbReference type="Gene3D" id="3.40.80.10">
    <property type="entry name" value="Peptidoglycan recognition protein-like"/>
    <property type="match status" value="2"/>
</dbReference>
<dbReference type="InterPro" id="IPR003347">
    <property type="entry name" value="JmjC_dom"/>
</dbReference>
<evidence type="ECO:0000259" key="9">
    <source>
        <dbReference type="PROSITE" id="PS51011"/>
    </source>
</evidence>
<dbReference type="InterPro" id="IPR003349">
    <property type="entry name" value="JmjN"/>
</dbReference>
<evidence type="ECO:0000313" key="12">
    <source>
        <dbReference type="EMBL" id="KAH0809274.1"/>
    </source>
</evidence>
<dbReference type="PANTHER" id="PTHR10694:SF113">
    <property type="entry name" value="PROTEIN JUMONJI"/>
    <property type="match status" value="1"/>
</dbReference>
<feature type="region of interest" description="Disordered" evidence="7">
    <location>
        <begin position="1246"/>
        <end position="1407"/>
    </location>
</feature>
<dbReference type="Gene3D" id="2.60.120.650">
    <property type="entry name" value="Cupin"/>
    <property type="match status" value="1"/>
</dbReference>
<dbReference type="Gene3D" id="1.10.150.60">
    <property type="entry name" value="ARID DNA-binding domain"/>
    <property type="match status" value="1"/>
</dbReference>
<feature type="region of interest" description="Disordered" evidence="7">
    <location>
        <begin position="939"/>
        <end position="979"/>
    </location>
</feature>
<feature type="region of interest" description="Disordered" evidence="7">
    <location>
        <begin position="1964"/>
        <end position="2024"/>
    </location>
</feature>
<dbReference type="InterPro" id="IPR036505">
    <property type="entry name" value="Amidase/PGRP_sf"/>
</dbReference>
<feature type="compositionally biased region" description="Basic and acidic residues" evidence="7">
    <location>
        <begin position="1462"/>
        <end position="1477"/>
    </location>
</feature>
<dbReference type="SMART" id="SM00558">
    <property type="entry name" value="JmjC"/>
    <property type="match status" value="1"/>
</dbReference>
<reference evidence="12" key="1">
    <citation type="journal article" date="2020" name="J Insects Food Feed">
        <title>The yellow mealworm (Tenebrio molitor) genome: a resource for the emerging insects as food and feed industry.</title>
        <authorList>
            <person name="Eriksson T."/>
            <person name="Andere A."/>
            <person name="Kelstrup H."/>
            <person name="Emery V."/>
            <person name="Picard C."/>
        </authorList>
    </citation>
    <scope>NUCLEOTIDE SEQUENCE</scope>
    <source>
        <strain evidence="12">Stoneville</strain>
        <tissue evidence="12">Whole head</tissue>
    </source>
</reference>
<dbReference type="SUPFAM" id="SSF55846">
    <property type="entry name" value="N-acetylmuramoyl-L-alanine amidase-like"/>
    <property type="match status" value="2"/>
</dbReference>
<feature type="compositionally biased region" description="Basic residues" evidence="7">
    <location>
        <begin position="1507"/>
        <end position="1517"/>
    </location>
</feature>
<evidence type="ECO:0000256" key="7">
    <source>
        <dbReference type="SAM" id="MobiDB-lite"/>
    </source>
</evidence>
<feature type="compositionally biased region" description="Basic and acidic residues" evidence="7">
    <location>
        <begin position="1268"/>
        <end position="1386"/>
    </location>
</feature>
<organism evidence="12 13">
    <name type="scientific">Tenebrio molitor</name>
    <name type="common">Yellow mealworm beetle</name>
    <dbReference type="NCBI Taxonomy" id="7067"/>
    <lineage>
        <taxon>Eukaryota</taxon>
        <taxon>Metazoa</taxon>
        <taxon>Ecdysozoa</taxon>
        <taxon>Arthropoda</taxon>
        <taxon>Hexapoda</taxon>
        <taxon>Insecta</taxon>
        <taxon>Pterygota</taxon>
        <taxon>Neoptera</taxon>
        <taxon>Endopterygota</taxon>
        <taxon>Coleoptera</taxon>
        <taxon>Polyphaga</taxon>
        <taxon>Cucujiformia</taxon>
        <taxon>Tenebrionidae</taxon>
        <taxon>Tenebrio</taxon>
    </lineage>
</organism>
<feature type="domain" description="JmjC" evidence="11">
    <location>
        <begin position="2330"/>
        <end position="2495"/>
    </location>
</feature>
<evidence type="ECO:0000256" key="8">
    <source>
        <dbReference type="SAM" id="Phobius"/>
    </source>
</evidence>
<dbReference type="InterPro" id="IPR001606">
    <property type="entry name" value="ARID_dom"/>
</dbReference>
<feature type="compositionally biased region" description="Basic and acidic residues" evidence="7">
    <location>
        <begin position="1068"/>
        <end position="1081"/>
    </location>
</feature>
<dbReference type="InterPro" id="IPR004198">
    <property type="entry name" value="Znf_C5HC2"/>
</dbReference>
<dbReference type="CDD" id="cd06583">
    <property type="entry name" value="PGRP"/>
    <property type="match status" value="2"/>
</dbReference>
<feature type="region of interest" description="Disordered" evidence="7">
    <location>
        <begin position="2235"/>
        <end position="2254"/>
    </location>
</feature>
<keyword evidence="8" id="KW-1133">Transmembrane helix</keyword>
<dbReference type="SMART" id="SM00545">
    <property type="entry name" value="JmjN"/>
    <property type="match status" value="1"/>
</dbReference>
<feature type="compositionally biased region" description="Polar residues" evidence="7">
    <location>
        <begin position="1964"/>
        <end position="1989"/>
    </location>
</feature>
<dbReference type="PROSITE" id="PS51183">
    <property type="entry name" value="JMJN"/>
    <property type="match status" value="1"/>
</dbReference>
<dbReference type="InterPro" id="IPR036431">
    <property type="entry name" value="ARID_dom_sf"/>
</dbReference>
<dbReference type="FunFam" id="3.40.80.10:FF:000001">
    <property type="entry name" value="Peptidoglycan recognition protein 1"/>
    <property type="match status" value="2"/>
</dbReference>
<feature type="region of interest" description="Disordered" evidence="7">
    <location>
        <begin position="1031"/>
        <end position="1204"/>
    </location>
</feature>
<evidence type="ECO:0000256" key="2">
    <source>
        <dbReference type="ARBA" id="ARBA00007553"/>
    </source>
</evidence>
<evidence type="ECO:0000256" key="5">
    <source>
        <dbReference type="ARBA" id="ARBA00023242"/>
    </source>
</evidence>
<dbReference type="Pfam" id="PF02373">
    <property type="entry name" value="JmjC"/>
    <property type="match status" value="1"/>
</dbReference>
<evidence type="ECO:0000256" key="6">
    <source>
        <dbReference type="ARBA" id="ARBA00057187"/>
    </source>
</evidence>
<comment type="function">
    <text evidence="6">Peptidoglycan-recognition protein probably involved in innate immunity by binding to peptidoglycans (PGN) of bacteria and activating the prophenoloxidase (proPO) cascade immune response. Binds to 1,3-beta-D-glucan and PGN.</text>
</comment>
<dbReference type="Pfam" id="PF01510">
    <property type="entry name" value="Amidase_2"/>
    <property type="match status" value="2"/>
</dbReference>
<keyword evidence="3" id="KW-0399">Innate immunity</keyword>
<feature type="compositionally biased region" description="Basic and acidic residues" evidence="7">
    <location>
        <begin position="209"/>
        <end position="220"/>
    </location>
</feature>
<feature type="compositionally biased region" description="Polar residues" evidence="7">
    <location>
        <begin position="1576"/>
        <end position="1587"/>
    </location>
</feature>
<dbReference type="SMART" id="SM01014">
    <property type="entry name" value="ARID"/>
    <property type="match status" value="1"/>
</dbReference>
<feature type="compositionally biased region" description="Basic residues" evidence="7">
    <location>
        <begin position="939"/>
        <end position="949"/>
    </location>
</feature>
<keyword evidence="5" id="KW-0539">Nucleus</keyword>
<dbReference type="SMART" id="SM00701">
    <property type="entry name" value="PGRP"/>
    <property type="match status" value="2"/>
</dbReference>
<feature type="domain" description="JmjN" evidence="10">
    <location>
        <begin position="2054"/>
        <end position="2095"/>
    </location>
</feature>
<feature type="region of interest" description="Disordered" evidence="7">
    <location>
        <begin position="40"/>
        <end position="66"/>
    </location>
</feature>
<feature type="region of interest" description="Disordered" evidence="7">
    <location>
        <begin position="777"/>
        <end position="797"/>
    </location>
</feature>
<dbReference type="PROSITE" id="PS51011">
    <property type="entry name" value="ARID"/>
    <property type="match status" value="1"/>
</dbReference>
<feature type="compositionally biased region" description="Acidic residues" evidence="7">
    <location>
        <begin position="2240"/>
        <end position="2254"/>
    </location>
</feature>
<comment type="caution">
    <text evidence="12">The sequence shown here is derived from an EMBL/GenBank/DDBJ whole genome shotgun (WGS) entry which is preliminary data.</text>
</comment>
<reference evidence="12" key="2">
    <citation type="submission" date="2021-08" db="EMBL/GenBank/DDBJ databases">
        <authorList>
            <person name="Eriksson T."/>
        </authorList>
    </citation>
    <scope>NUCLEOTIDE SEQUENCE</scope>
    <source>
        <strain evidence="12">Stoneville</strain>
        <tissue evidence="12">Whole head</tissue>
    </source>
</reference>
<feature type="region of interest" description="Disordered" evidence="7">
    <location>
        <begin position="207"/>
        <end position="230"/>
    </location>
</feature>
<feature type="transmembrane region" description="Helical" evidence="8">
    <location>
        <begin position="175"/>
        <end position="198"/>
    </location>
</feature>
<dbReference type="Pfam" id="PF02928">
    <property type="entry name" value="zf-C5HC2"/>
    <property type="match status" value="1"/>
</dbReference>
<dbReference type="Pfam" id="PF01388">
    <property type="entry name" value="ARID"/>
    <property type="match status" value="1"/>
</dbReference>
<feature type="compositionally biased region" description="Basic and acidic residues" evidence="7">
    <location>
        <begin position="1089"/>
        <end position="1168"/>
    </location>
</feature>
<dbReference type="GO" id="GO:0003677">
    <property type="term" value="F:DNA binding"/>
    <property type="evidence" value="ECO:0007669"/>
    <property type="project" value="InterPro"/>
</dbReference>
<dbReference type="SMART" id="SM00501">
    <property type="entry name" value="BRIGHT"/>
    <property type="match status" value="1"/>
</dbReference>
<name>A0A8J6L2I9_TENMO</name>
<dbReference type="PROSITE" id="PS51184">
    <property type="entry name" value="JMJC"/>
    <property type="match status" value="1"/>
</dbReference>
<evidence type="ECO:0008006" key="14">
    <source>
        <dbReference type="Google" id="ProtNLM"/>
    </source>
</evidence>
<gene>
    <name evidence="12" type="ORF">GEV33_013515</name>
</gene>
<dbReference type="InterPro" id="IPR006619">
    <property type="entry name" value="PGRP_domain_met/bac"/>
</dbReference>
<feature type="compositionally biased region" description="Basic and acidic residues" evidence="7">
    <location>
        <begin position="1187"/>
        <end position="1204"/>
    </location>
</feature>
<dbReference type="PANTHER" id="PTHR10694">
    <property type="entry name" value="LYSINE-SPECIFIC DEMETHYLASE"/>
    <property type="match status" value="1"/>
</dbReference>
<proteinExistence type="inferred from homology"/>
<dbReference type="GO" id="GO:0006338">
    <property type="term" value="P:chromatin remodeling"/>
    <property type="evidence" value="ECO:0007669"/>
    <property type="project" value="TreeGrafter"/>
</dbReference>
<dbReference type="FunFam" id="1.10.150.60:FF:000012">
    <property type="entry name" value="Blast:Protein Jumonji"/>
    <property type="match status" value="1"/>
</dbReference>
<feature type="region of interest" description="Disordered" evidence="7">
    <location>
        <begin position="1852"/>
        <end position="1926"/>
    </location>
</feature>
<keyword evidence="13" id="KW-1185">Reference proteome</keyword>
<dbReference type="SUPFAM" id="SSF46774">
    <property type="entry name" value="ARID-like"/>
    <property type="match status" value="1"/>
</dbReference>
<feature type="compositionally biased region" description="Basic and acidic residues" evidence="7">
    <location>
        <begin position="1877"/>
        <end position="1889"/>
    </location>
</feature>
<feature type="compositionally biased region" description="Basic and acidic residues" evidence="7">
    <location>
        <begin position="966"/>
        <end position="979"/>
    </location>
</feature>
<dbReference type="GO" id="GO:0000785">
    <property type="term" value="C:chromatin"/>
    <property type="evidence" value="ECO:0007669"/>
    <property type="project" value="TreeGrafter"/>
</dbReference>
<dbReference type="SUPFAM" id="SSF51197">
    <property type="entry name" value="Clavaminate synthase-like"/>
    <property type="match status" value="1"/>
</dbReference>
<feature type="compositionally biased region" description="Basic and acidic residues" evidence="7">
    <location>
        <begin position="1246"/>
        <end position="1255"/>
    </location>
</feature>
<feature type="compositionally biased region" description="Basic and acidic residues" evidence="7">
    <location>
        <begin position="1990"/>
        <end position="2003"/>
    </location>
</feature>
<feature type="compositionally biased region" description="Basic and acidic residues" evidence="7">
    <location>
        <begin position="1603"/>
        <end position="1660"/>
    </location>
</feature>
<feature type="compositionally biased region" description="Basic and acidic residues" evidence="7">
    <location>
        <begin position="950"/>
        <end position="959"/>
    </location>
</feature>
<dbReference type="GO" id="GO:0005634">
    <property type="term" value="C:nucleus"/>
    <property type="evidence" value="ECO:0007669"/>
    <property type="project" value="UniProtKB-SubCell"/>
</dbReference>
<dbReference type="Pfam" id="PF02375">
    <property type="entry name" value="JmjN"/>
    <property type="match status" value="1"/>
</dbReference>
<keyword evidence="4" id="KW-0391">Immunity</keyword>
<comment type="subcellular location">
    <subcellularLocation>
        <location evidence="1">Nucleus</location>
    </subcellularLocation>
</comment>
<dbReference type="GO" id="GO:0009253">
    <property type="term" value="P:peptidoglycan catabolic process"/>
    <property type="evidence" value="ECO:0007669"/>
    <property type="project" value="InterPro"/>
</dbReference>
<evidence type="ECO:0000256" key="1">
    <source>
        <dbReference type="ARBA" id="ARBA00004123"/>
    </source>
</evidence>
<feature type="region of interest" description="Disordered" evidence="7">
    <location>
        <begin position="1686"/>
        <end position="1706"/>
    </location>
</feature>
<evidence type="ECO:0000313" key="13">
    <source>
        <dbReference type="Proteomes" id="UP000719412"/>
    </source>
</evidence>
<evidence type="ECO:0000259" key="10">
    <source>
        <dbReference type="PROSITE" id="PS51183"/>
    </source>
</evidence>
<evidence type="ECO:0000256" key="3">
    <source>
        <dbReference type="ARBA" id="ARBA00022588"/>
    </source>
</evidence>